<name>A0A380ASQ2_9GAMM</name>
<evidence type="ECO:0000256" key="1">
    <source>
        <dbReference type="SAM" id="MobiDB-lite"/>
    </source>
</evidence>
<dbReference type="PANTHER" id="PTHR34301:SF8">
    <property type="entry name" value="ATPASE DOMAIN-CONTAINING PROTEIN"/>
    <property type="match status" value="1"/>
</dbReference>
<feature type="domain" description="AAA+ ATPase" evidence="2">
    <location>
        <begin position="48"/>
        <end position="224"/>
    </location>
</feature>
<dbReference type="Pfam" id="PF13401">
    <property type="entry name" value="AAA_22"/>
    <property type="match status" value="1"/>
</dbReference>
<dbReference type="EMBL" id="UGYN01000002">
    <property type="protein sequence ID" value="SUI86285.1"/>
    <property type="molecule type" value="Genomic_DNA"/>
</dbReference>
<dbReference type="Proteomes" id="UP000255529">
    <property type="component" value="Unassembled WGS sequence"/>
</dbReference>
<dbReference type="SMART" id="SM00382">
    <property type="entry name" value="AAA"/>
    <property type="match status" value="1"/>
</dbReference>
<evidence type="ECO:0000259" key="2">
    <source>
        <dbReference type="SMART" id="SM00382"/>
    </source>
</evidence>
<dbReference type="GO" id="GO:0016887">
    <property type="term" value="F:ATP hydrolysis activity"/>
    <property type="evidence" value="ECO:0007669"/>
    <property type="project" value="InterPro"/>
</dbReference>
<evidence type="ECO:0000313" key="4">
    <source>
        <dbReference type="Proteomes" id="UP000255529"/>
    </source>
</evidence>
<sequence>MLFPELDESEFIERLYRVVRPSQPIDASEFLFGRDKQYLDMKSALNAPGRHCFIYGHRGVGKSSLAHSVAYDLQSTAEPILLSCDPSSTMVSIVMSAIREASYKGKHKDEWGVSISIGVAGTGIKFEKKGSNESTDISVVDTSSAVYALEHLQKIHSDVPFLVLDEFDRIEDKKEREKFGTLLKQLGDKKCNVKFIFTGIAESFQEMLSGHASSSRQIHELRLDSLPWDGRYDIIDRAFNEFGFDVPDEVRFKIAGISDGYPHYIHLICEKMLTIAYEYKKNSVDYALFIEGLDMAVSSVSQALRGPYEKATYARDIHYAYLLWSVADSGDMQRKKTDIISSYEDVIKQLSKIAEDELEPVSNDVFSRMLRTLKKEDFGEVVIPAFGNKRVGWYKFNESMVRGYVRMCAESNRVNLDFKKLFPGNEPTAKARVKSRGGKSFSQVEAEYERQEAEQQRQVRENLKNT</sequence>
<gene>
    <name evidence="3" type="ORF">NCTC11544_04910</name>
</gene>
<dbReference type="PANTHER" id="PTHR34301">
    <property type="entry name" value="DNA-BINDING PROTEIN-RELATED"/>
    <property type="match status" value="1"/>
</dbReference>
<protein>
    <submittedName>
        <fullName evidence="3">Predicted ATPase (AAA+ superfamily)</fullName>
    </submittedName>
</protein>
<dbReference type="InterPro" id="IPR049945">
    <property type="entry name" value="AAA_22"/>
</dbReference>
<evidence type="ECO:0000313" key="3">
    <source>
        <dbReference type="EMBL" id="SUI86285.1"/>
    </source>
</evidence>
<feature type="compositionally biased region" description="Basic and acidic residues" evidence="1">
    <location>
        <begin position="447"/>
        <end position="466"/>
    </location>
</feature>
<organism evidence="3 4">
    <name type="scientific">Serratia quinivorans</name>
    <dbReference type="NCBI Taxonomy" id="137545"/>
    <lineage>
        <taxon>Bacteria</taxon>
        <taxon>Pseudomonadati</taxon>
        <taxon>Pseudomonadota</taxon>
        <taxon>Gammaproteobacteria</taxon>
        <taxon>Enterobacterales</taxon>
        <taxon>Yersiniaceae</taxon>
        <taxon>Serratia</taxon>
    </lineage>
</organism>
<dbReference type="SUPFAM" id="SSF52540">
    <property type="entry name" value="P-loop containing nucleoside triphosphate hydrolases"/>
    <property type="match status" value="1"/>
</dbReference>
<dbReference type="Gene3D" id="3.40.50.300">
    <property type="entry name" value="P-loop containing nucleotide triphosphate hydrolases"/>
    <property type="match status" value="1"/>
</dbReference>
<dbReference type="AlphaFoldDB" id="A0A380ASQ2"/>
<proteinExistence type="predicted"/>
<feature type="region of interest" description="Disordered" evidence="1">
    <location>
        <begin position="444"/>
        <end position="466"/>
    </location>
</feature>
<accession>A0A380ASQ2</accession>
<reference evidence="3 4" key="1">
    <citation type="submission" date="2018-06" db="EMBL/GenBank/DDBJ databases">
        <authorList>
            <consortium name="Pathogen Informatics"/>
            <person name="Doyle S."/>
        </authorList>
    </citation>
    <scope>NUCLEOTIDE SEQUENCE [LARGE SCALE GENOMIC DNA]</scope>
    <source>
        <strain evidence="3 4">NCTC11544</strain>
    </source>
</reference>
<dbReference type="InterPro" id="IPR003593">
    <property type="entry name" value="AAA+_ATPase"/>
</dbReference>
<dbReference type="InterPro" id="IPR027417">
    <property type="entry name" value="P-loop_NTPase"/>
</dbReference>